<keyword evidence="3 4" id="KW-0472">Membrane</keyword>
<feature type="transmembrane region" description="Helical" evidence="4">
    <location>
        <begin position="145"/>
        <end position="165"/>
    </location>
</feature>
<evidence type="ECO:0000313" key="5">
    <source>
        <dbReference type="EMBL" id="EIQ82688.1"/>
    </source>
</evidence>
<evidence type="ECO:0000256" key="2">
    <source>
        <dbReference type="ARBA" id="ARBA00022989"/>
    </source>
</evidence>
<evidence type="ECO:0000256" key="1">
    <source>
        <dbReference type="ARBA" id="ARBA00022692"/>
    </source>
</evidence>
<keyword evidence="2 4" id="KW-1133">Transmembrane helix</keyword>
<sequence length="250" mass="27601">MNVSDLTQSLSEYSPTVDQAVNAIVNSTKPMGYVLIGIFFLIEMDSWFRYMKQEGGGITGELWLDVAFKYFISFLLVSQSSLILEAMFELVSLIVQLMDKGLPAEAVDYNFTAGKIRGAFVKPIITTVGWLTEYAVYTSVKIISFMRYMQLALLKAVAPVLIATFMSDSTRQIAINVLKYFGAAALQAVVLIIIVRLYPALISDDLLKVNISGKGESLKIAFASIAKGIVFLFLIFGSQRQTQKLLGLMG</sequence>
<evidence type="ECO:0008006" key="7">
    <source>
        <dbReference type="Google" id="ProtNLM"/>
    </source>
</evidence>
<protein>
    <recommendedName>
        <fullName evidence="7">TrbL/VirB6 plasmid conjugal transfer protein</fullName>
    </recommendedName>
</protein>
<evidence type="ECO:0000313" key="6">
    <source>
        <dbReference type="Proteomes" id="UP000004423"/>
    </source>
</evidence>
<proteinExistence type="predicted"/>
<dbReference type="Proteomes" id="UP000004423">
    <property type="component" value="Unassembled WGS sequence"/>
</dbReference>
<comment type="caution">
    <text evidence="5">The sequence shown here is derived from an EMBL/GenBank/DDBJ whole genome shotgun (WGS) entry which is preliminary data.</text>
</comment>
<feature type="transmembrane region" description="Helical" evidence="4">
    <location>
        <begin position="31"/>
        <end position="50"/>
    </location>
</feature>
<name>A0AAV3FU97_STRCB</name>
<dbReference type="EMBL" id="AIDX01000001">
    <property type="protein sequence ID" value="EIQ82688.1"/>
    <property type="molecule type" value="Genomic_DNA"/>
</dbReference>
<feature type="transmembrane region" description="Helical" evidence="4">
    <location>
        <begin position="218"/>
        <end position="236"/>
    </location>
</feature>
<organism evidence="5 6">
    <name type="scientific">Streptococcus canis FSL Z3-227</name>
    <dbReference type="NCBI Taxonomy" id="482234"/>
    <lineage>
        <taxon>Bacteria</taxon>
        <taxon>Bacillati</taxon>
        <taxon>Bacillota</taxon>
        <taxon>Bacilli</taxon>
        <taxon>Lactobacillales</taxon>
        <taxon>Streptococcaceae</taxon>
        <taxon>Streptococcus</taxon>
    </lineage>
</organism>
<keyword evidence="1 4" id="KW-0812">Transmembrane</keyword>
<gene>
    <name evidence="5" type="ORF">SCAZ3_10015</name>
</gene>
<dbReference type="AlphaFoldDB" id="A0AAV3FU97"/>
<dbReference type="Pfam" id="PF04610">
    <property type="entry name" value="TrbL"/>
    <property type="match status" value="1"/>
</dbReference>
<dbReference type="GO" id="GO:0030255">
    <property type="term" value="P:protein secretion by the type IV secretion system"/>
    <property type="evidence" value="ECO:0007669"/>
    <property type="project" value="InterPro"/>
</dbReference>
<evidence type="ECO:0000256" key="4">
    <source>
        <dbReference type="SAM" id="Phobius"/>
    </source>
</evidence>
<feature type="transmembrane region" description="Helical" evidence="4">
    <location>
        <begin position="177"/>
        <end position="198"/>
    </location>
</feature>
<dbReference type="InterPro" id="IPR007688">
    <property type="entry name" value="Conjugal_tfr_TrbL/VirB6"/>
</dbReference>
<dbReference type="RefSeq" id="WP_003045320.1">
    <property type="nucleotide sequence ID" value="NZ_AIDX01000001.2"/>
</dbReference>
<accession>A0AAV3FU97</accession>
<reference evidence="5 6" key="1">
    <citation type="journal article" date="2012" name="PLoS ONE">
        <title>Gene Repertoire Evolution of Streptococcus pyogenes Inferred from Phylogenomic Analysis with Streptococcus canis and Streptococcus dysgalactiae.</title>
        <authorList>
            <person name="Lefebure T."/>
            <person name="Richards V.P."/>
            <person name="Lang P."/>
            <person name="Pavinski-Bitar P."/>
            <person name="Stanhope M.J."/>
        </authorList>
    </citation>
    <scope>NUCLEOTIDE SEQUENCE [LARGE SCALE GENOMIC DNA]</scope>
    <source>
        <strain evidence="5 6">FSL Z3-227</strain>
    </source>
</reference>
<evidence type="ECO:0000256" key="3">
    <source>
        <dbReference type="ARBA" id="ARBA00023136"/>
    </source>
</evidence>